<organism evidence="18 19">
    <name type="scientific">Cladophialophora carrionii</name>
    <dbReference type="NCBI Taxonomy" id="86049"/>
    <lineage>
        <taxon>Eukaryota</taxon>
        <taxon>Fungi</taxon>
        <taxon>Dikarya</taxon>
        <taxon>Ascomycota</taxon>
        <taxon>Pezizomycotina</taxon>
        <taxon>Eurotiomycetes</taxon>
        <taxon>Chaetothyriomycetidae</taxon>
        <taxon>Chaetothyriales</taxon>
        <taxon>Herpotrichiellaceae</taxon>
        <taxon>Cladophialophora</taxon>
    </lineage>
</organism>
<feature type="region of interest" description="Disordered" evidence="14">
    <location>
        <begin position="451"/>
        <end position="515"/>
    </location>
</feature>
<dbReference type="SMART" id="SM00448">
    <property type="entry name" value="REC"/>
    <property type="match status" value="1"/>
</dbReference>
<dbReference type="Pfam" id="PF02518">
    <property type="entry name" value="HATPase_c"/>
    <property type="match status" value="1"/>
</dbReference>
<dbReference type="InterPro" id="IPR036097">
    <property type="entry name" value="HisK_dim/P_sf"/>
</dbReference>
<feature type="domain" description="Response regulatory" evidence="17">
    <location>
        <begin position="2169"/>
        <end position="2292"/>
    </location>
</feature>
<dbReference type="Gene3D" id="1.10.287.130">
    <property type="match status" value="1"/>
</dbReference>
<proteinExistence type="predicted"/>
<dbReference type="VEuPathDB" id="FungiDB:CLCR_04491"/>
<comment type="subcellular location">
    <subcellularLocation>
        <location evidence="2">Cell membrane</location>
        <topology evidence="2">Multi-pass membrane protein</topology>
    </subcellularLocation>
</comment>
<dbReference type="FunFam" id="3.30.565.10:FF:000010">
    <property type="entry name" value="Sensor histidine kinase RcsC"/>
    <property type="match status" value="1"/>
</dbReference>
<evidence type="ECO:0000259" key="17">
    <source>
        <dbReference type="PROSITE" id="PS50110"/>
    </source>
</evidence>
<dbReference type="Pfam" id="PF00512">
    <property type="entry name" value="HisKA"/>
    <property type="match status" value="1"/>
</dbReference>
<comment type="catalytic activity">
    <reaction evidence="1">
        <text>ATP + protein L-histidine = ADP + protein N-phospho-L-histidine.</text>
        <dbReference type="EC" id="2.7.13.3"/>
    </reaction>
</comment>
<feature type="compositionally biased region" description="Basic and acidic residues" evidence="14">
    <location>
        <begin position="2391"/>
        <end position="2405"/>
    </location>
</feature>
<dbReference type="FunFam" id="3.40.50.2300:FF:000285">
    <property type="entry name" value="Putative sensor histidine kinase/response regulator"/>
    <property type="match status" value="1"/>
</dbReference>
<feature type="modified residue" description="4-aspartylphosphate" evidence="13">
    <location>
        <position position="2223"/>
    </location>
</feature>
<dbReference type="VEuPathDB" id="FungiDB:G647_02851"/>
<reference evidence="19" key="1">
    <citation type="submission" date="2015-07" db="EMBL/GenBank/DDBJ databases">
        <authorList>
            <person name="Teixeira M.M."/>
            <person name="Souza R.C."/>
            <person name="Almeida L.G."/>
            <person name="Vicente V.A."/>
            <person name="de Hoog S."/>
            <person name="Bocca A.L."/>
            <person name="de Almeida S.R."/>
            <person name="Vasconcelos A.T."/>
            <person name="Felipe M.S."/>
        </authorList>
    </citation>
    <scope>NUCLEOTIDE SEQUENCE [LARGE SCALE GENOMIC DNA]</scope>
    <source>
        <strain evidence="19">KSF</strain>
    </source>
</reference>
<dbReference type="Pfam" id="PF13191">
    <property type="entry name" value="AAA_16"/>
    <property type="match status" value="1"/>
</dbReference>
<dbReference type="FunFam" id="1.10.510.10:FF:000579">
    <property type="entry name" value="Sensor histidine kinase/response regulator, putative"/>
    <property type="match status" value="1"/>
</dbReference>
<evidence type="ECO:0000256" key="12">
    <source>
        <dbReference type="ARBA" id="ARBA00023136"/>
    </source>
</evidence>
<dbReference type="CDD" id="cd16922">
    <property type="entry name" value="HATPase_EvgS-ArcB-TorS-like"/>
    <property type="match status" value="1"/>
</dbReference>
<sequence length="2443" mass="271750">MEDILGEDLPIAPARLFERLSQVPNYTWDRSCERHRVWIRKSRNPATDDRCPNRHIYGILHNPEVINPRESASTLTSFSLLSNGSTKSSPKLDPHRPSLRHHHWSSISGTSDSDNLSSKGGDPDPIWMPVVARISTHVLRLEREFYYNQAVVKEADPECEHTIRPIEIFKLPSTPGDTRPIVVCVYEAPGKNYLREILDMGPAFYGLNNRLEQKMGLSDGTPGEQIPLQAFLDFAVGAAETLELLHHGAKTVHGEVRSDTFHWNRETGAVKLANGGNGPRAFENLLSSEGWASMSREIGVKNKLHFIAPEQTGRLPAEPDSRTDIYSLGVLFWTLLTGQPAFDAETPIDIVQRVLTHRLPMVTSIRMDIPDAISHIIAKMTHKQMDERYHSMSGLKYDLLQIQKFLGEGDQEKIKNYKVGQRDVSSFFILPTKQFGRHAETERITKIIDRAHKRQSSSASRPGPSQHGLLSGSNSSISDSRVDGPEEGAPSDDSSSFGFRESRSNSTTIGLDSTYPPGYGNKANLFGKRTRAIADPRITPLDVLSDRDSNFSGGLQPPTDSLPGMMTRRRNSHKYKRRSKTEVIIIVGPAGVGKTALIKAVQPAIRRHGYFALGRFDRARPSPFEPLIKVMASLFRQIFSEKDVNSPYHEHLRAHVAPFWPVLHTTLDLPATLLDVTVLSKKLLVKTDTANQSINTEVPTIENGSRPTVSPSATHGTWDANDFLRGPANTKSIRLINTYMDVLRTICTGKLICLCLDDLQYADGESVDLLMHIIKAKVPVVLMLSSRVDDDGVPEPIAKLLDLDSSNKIELANLREKHVFEYVAATMSQSVDTILPLGAVVYAKSEGNPFLFKDILQTCYQRNCLWYDWRASGWQFDLDKIFDEFSGEGCTDNGYLTRRLQDLPPAARSILAWASLIGSTFSFKLIQSIMTGDFFYSSGRDQAHDATCPKRAKLFNLSETDCVNGLQQLVNMYIVTPGETDDEFRFAHARYLKAANEMRECQNTTKMHFIIAQAMMGYLSQCKYNLYPLARHICLSAQIVKERVPTRMRYRDVLWRGAQKAVEAGAKTTALRYYKTALDLLQDDKWDTDNPDVFYDETLQLHVNTAEIMYLEGDKEGALELLNETFKHARCSADKTRSFILKGRVLAAQGKFLDAFAAQRECLAELGLVLTQPTWDECDIEFKKLEFRVRQLDKEALLTAPLSEDKNVIALGTVLSEALGALYWSDALLWYQLVIAYVNALLDRGIFVQAGVGFAMLGAAAIGRFKDIDLGLSYGDLAQEFFTVFDDAWSRGRGWTLYTLFIGHYQTPVRNLLPILDSALEYSLSSGDRFVSILNIGVMAISRFWAGQDLAEVEAFCTYGPEEFDNWERDRRGGTLLTITRQVSRALQGKTIAADARTLLDDEDHQTEKWMAECDLYAANAQRPRDIFAAMSLVAYHLLGYHEYVVEKGRQLLATTLDELWSNRPSCATRFYLGLSLVAVAKEKPEEERGPYIEEAKKMKNFIDEWGSVNDVNYFAWSRMLEASISDVTREYYNVISNIEMAIDHCQVHGFALEEALAVEMQAEFLLARGAKRAGKVMIQEAIGAWNRINAAGKARHLQDKHEWLIKTATTSRTMDAATQTQDLHSLAVAEDPSLQNKREYTKQWVQPKPGAATQTQQDVPGLGLDILDLTSILEFSRVISSELQINNLLSKMISVILESVGGQAEFCAIVIDSEDQGWCVAASADHETGVKTYPDGIPFSEVDDQAAQQITHYLLRTKETVFVHNVLEDDRFSNVGDAYLARNPHGRSIIAIPIIQADHLMGVIHLEGRPNAFTQRNMIVLNLLTNQVAISLGNALLYRKVRKVSASNASMVESQKRALVAAREAEAKAKKAEAEAMHNVKLKEEAARAKSIFLANVSHELRTPLNGVIGMSELLKGTPLSKDQEQYADSIRVCADTLLTVINDILDFSKLEAGKMQMFTVPLNLKETITEVVRALAYTNQEHGLKTIEDLQIDDNLVLGDPVRLHQIFMNLLSNAYKFTPQGSVTVRARKNAETRDRVKITCSVADTGIGITQEQLTRLFQPFSQADSSTARSYGGSGLGLSICKAMIENVLGGKIWIESTPGVGTTVSFTLTFHKAPKNSSVVNDMQISAKDPDPMANWSQAASPETEHKTYSFCDLSKVPREELRVCIAEDNHINRKIAISFVKKLGFKCEAYEDGKQAYDALKAESKEGRPFHLVLMDVQMPVLDGYEATKAIRADPDPNVNRVLIIAMTASAIRGDREKCLEAGMNDYLAKPVRQTALKTMLDEYIKNSKGVTEAADKKGNSPAVPGDSVDGPTDAGDKPPELAPNGTPTTSPTENPKIRRPFKRVMKKVEAGIAEVSEDANRKLRGAAAEQDASHGPSPPSGKRATDELGKISSDHVMPKAVLDLSTNGINGHASGDQNGIPLPLKEKSGNMDRTE</sequence>
<feature type="domain" description="Protein kinase" evidence="15">
    <location>
        <begin position="75"/>
        <end position="406"/>
    </location>
</feature>
<feature type="region of interest" description="Disordered" evidence="14">
    <location>
        <begin position="83"/>
        <end position="122"/>
    </location>
</feature>
<dbReference type="Gene3D" id="3.40.50.2300">
    <property type="match status" value="1"/>
</dbReference>
<keyword evidence="12" id="KW-0472">Membrane</keyword>
<evidence type="ECO:0000256" key="14">
    <source>
        <dbReference type="SAM" id="MobiDB-lite"/>
    </source>
</evidence>
<feature type="domain" description="Histidine kinase" evidence="16">
    <location>
        <begin position="1897"/>
        <end position="2118"/>
    </location>
</feature>
<feature type="compositionally biased region" description="Polar residues" evidence="14">
    <location>
        <begin position="105"/>
        <end position="118"/>
    </location>
</feature>
<keyword evidence="6" id="KW-0808">Transferase</keyword>
<keyword evidence="5 13" id="KW-0597">Phosphoprotein</keyword>
<dbReference type="SMART" id="SM00388">
    <property type="entry name" value="HisKA"/>
    <property type="match status" value="1"/>
</dbReference>
<dbReference type="PROSITE" id="PS50011">
    <property type="entry name" value="PROTEIN_KINASE_DOM"/>
    <property type="match status" value="1"/>
</dbReference>
<protein>
    <recommendedName>
        <fullName evidence="3">histidine kinase</fullName>
        <ecNumber evidence="3">2.7.13.3</ecNumber>
    </recommendedName>
</protein>
<dbReference type="GO" id="GO:0005524">
    <property type="term" value="F:ATP binding"/>
    <property type="evidence" value="ECO:0007669"/>
    <property type="project" value="UniProtKB-KW"/>
</dbReference>
<evidence type="ECO:0000256" key="11">
    <source>
        <dbReference type="ARBA" id="ARBA00022989"/>
    </source>
</evidence>
<accession>A0A1C1CKN1</accession>
<keyword evidence="4" id="KW-1003">Cell membrane</keyword>
<dbReference type="eggNOG" id="KOG0519">
    <property type="taxonomic scope" value="Eukaryota"/>
</dbReference>
<keyword evidence="8" id="KW-0547">Nucleotide-binding</keyword>
<dbReference type="SMART" id="SM00065">
    <property type="entry name" value="GAF"/>
    <property type="match status" value="1"/>
</dbReference>
<dbReference type="PROSITE" id="PS50110">
    <property type="entry name" value="RESPONSE_REGULATORY"/>
    <property type="match status" value="1"/>
</dbReference>
<dbReference type="InterPro" id="IPR011990">
    <property type="entry name" value="TPR-like_helical_dom_sf"/>
</dbReference>
<dbReference type="EC" id="2.7.13.3" evidence="3"/>
<dbReference type="InterPro" id="IPR000719">
    <property type="entry name" value="Prot_kinase_dom"/>
</dbReference>
<dbReference type="SUPFAM" id="SSF48452">
    <property type="entry name" value="TPR-like"/>
    <property type="match status" value="1"/>
</dbReference>
<dbReference type="InterPro" id="IPR004358">
    <property type="entry name" value="Sig_transdc_His_kin-like_C"/>
</dbReference>
<dbReference type="InterPro" id="IPR003018">
    <property type="entry name" value="GAF"/>
</dbReference>
<dbReference type="SUPFAM" id="SSF47384">
    <property type="entry name" value="Homodimeric domain of signal transducing histidine kinase"/>
    <property type="match status" value="1"/>
</dbReference>
<dbReference type="Gene3D" id="3.30.450.40">
    <property type="match status" value="1"/>
</dbReference>
<dbReference type="PANTHER" id="PTHR43047">
    <property type="entry name" value="TWO-COMPONENT HISTIDINE PROTEIN KINASE"/>
    <property type="match status" value="1"/>
</dbReference>
<dbReference type="STRING" id="86049.A0A1C1CKN1"/>
<dbReference type="SUPFAM" id="SSF55874">
    <property type="entry name" value="ATPase domain of HSP90 chaperone/DNA topoisomerase II/histidine kinase"/>
    <property type="match status" value="1"/>
</dbReference>
<evidence type="ECO:0000256" key="6">
    <source>
        <dbReference type="ARBA" id="ARBA00022679"/>
    </source>
</evidence>
<dbReference type="FunFam" id="1.10.287.130:FF:000003">
    <property type="entry name" value="Histidine kinase"/>
    <property type="match status" value="1"/>
</dbReference>
<dbReference type="InterPro" id="IPR036890">
    <property type="entry name" value="HATPase_C_sf"/>
</dbReference>
<dbReference type="PANTHER" id="PTHR43047:SF46">
    <property type="entry name" value="HISTIDINE KINASE_RESPONSE REGULATOR, PUTATIVE (AFU_ORTHOLOGUE AFUA_3G12550)-RELATED"/>
    <property type="match status" value="1"/>
</dbReference>
<evidence type="ECO:0000256" key="13">
    <source>
        <dbReference type="PROSITE-ProRule" id="PRU00169"/>
    </source>
</evidence>
<dbReference type="GO" id="GO:0009927">
    <property type="term" value="F:histidine phosphotransfer kinase activity"/>
    <property type="evidence" value="ECO:0007669"/>
    <property type="project" value="TreeGrafter"/>
</dbReference>
<evidence type="ECO:0000259" key="16">
    <source>
        <dbReference type="PROSITE" id="PS50109"/>
    </source>
</evidence>
<keyword evidence="19" id="KW-1185">Reference proteome</keyword>
<evidence type="ECO:0000256" key="2">
    <source>
        <dbReference type="ARBA" id="ARBA00004651"/>
    </source>
</evidence>
<dbReference type="InterPro" id="IPR011006">
    <property type="entry name" value="CheY-like_superfamily"/>
</dbReference>
<evidence type="ECO:0000259" key="15">
    <source>
        <dbReference type="PROSITE" id="PS50011"/>
    </source>
</evidence>
<dbReference type="CDD" id="cd17546">
    <property type="entry name" value="REC_hyHK_CKI1_RcsC-like"/>
    <property type="match status" value="1"/>
</dbReference>
<evidence type="ECO:0000256" key="8">
    <source>
        <dbReference type="ARBA" id="ARBA00022741"/>
    </source>
</evidence>
<dbReference type="InterPro" id="IPR011009">
    <property type="entry name" value="Kinase-like_dom_sf"/>
</dbReference>
<name>A0A1C1CKN1_9EURO</name>
<dbReference type="SUPFAM" id="SSF56112">
    <property type="entry name" value="Protein kinase-like (PK-like)"/>
    <property type="match status" value="1"/>
</dbReference>
<evidence type="ECO:0000256" key="7">
    <source>
        <dbReference type="ARBA" id="ARBA00022692"/>
    </source>
</evidence>
<dbReference type="InterPro" id="IPR029016">
    <property type="entry name" value="GAF-like_dom_sf"/>
</dbReference>
<dbReference type="Gene3D" id="3.30.565.10">
    <property type="entry name" value="Histidine kinase-like ATPase, C-terminal domain"/>
    <property type="match status" value="1"/>
</dbReference>
<evidence type="ECO:0000256" key="1">
    <source>
        <dbReference type="ARBA" id="ARBA00000085"/>
    </source>
</evidence>
<dbReference type="Gene3D" id="1.10.510.10">
    <property type="entry name" value="Transferase(Phosphotransferase) domain 1"/>
    <property type="match status" value="1"/>
</dbReference>
<dbReference type="InterPro" id="IPR003594">
    <property type="entry name" value="HATPase_dom"/>
</dbReference>
<dbReference type="InterPro" id="IPR005467">
    <property type="entry name" value="His_kinase_dom"/>
</dbReference>
<dbReference type="PRINTS" id="PR00344">
    <property type="entry name" value="BCTRLSENSOR"/>
</dbReference>
<keyword evidence="10" id="KW-0067">ATP-binding</keyword>
<feature type="region of interest" description="Disordered" evidence="14">
    <location>
        <begin position="2299"/>
        <end position="2349"/>
    </location>
</feature>
<dbReference type="SUPFAM" id="SSF55781">
    <property type="entry name" value="GAF domain-like"/>
    <property type="match status" value="1"/>
</dbReference>
<feature type="region of interest" description="Disordered" evidence="14">
    <location>
        <begin position="2363"/>
        <end position="2443"/>
    </location>
</feature>
<dbReference type="FunFam" id="3.30.450.40:FF:000044">
    <property type="entry name" value="Putative sensor histidine kinase/response regulator"/>
    <property type="match status" value="1"/>
</dbReference>
<evidence type="ECO:0000256" key="10">
    <source>
        <dbReference type="ARBA" id="ARBA00022840"/>
    </source>
</evidence>
<evidence type="ECO:0000256" key="3">
    <source>
        <dbReference type="ARBA" id="ARBA00012438"/>
    </source>
</evidence>
<dbReference type="OrthoDB" id="60033at2759"/>
<dbReference type="SUPFAM" id="SSF52540">
    <property type="entry name" value="P-loop containing nucleoside triphosphate hydrolases"/>
    <property type="match status" value="1"/>
</dbReference>
<dbReference type="GO" id="GO:0005886">
    <property type="term" value="C:plasma membrane"/>
    <property type="evidence" value="ECO:0007669"/>
    <property type="project" value="UniProtKB-SubCell"/>
</dbReference>
<keyword evidence="7" id="KW-0812">Transmembrane</keyword>
<feature type="compositionally biased region" description="Basic and acidic residues" evidence="14">
    <location>
        <begin position="2432"/>
        <end position="2443"/>
    </location>
</feature>
<dbReference type="InterPro" id="IPR027417">
    <property type="entry name" value="P-loop_NTPase"/>
</dbReference>
<comment type="caution">
    <text evidence="18">The sequence shown here is derived from an EMBL/GenBank/DDBJ whole genome shotgun (WGS) entry which is preliminary data.</text>
</comment>
<dbReference type="CDD" id="cd00082">
    <property type="entry name" value="HisKA"/>
    <property type="match status" value="1"/>
</dbReference>
<evidence type="ECO:0000256" key="5">
    <source>
        <dbReference type="ARBA" id="ARBA00022553"/>
    </source>
</evidence>
<dbReference type="InterPro" id="IPR003661">
    <property type="entry name" value="HisK_dim/P_dom"/>
</dbReference>
<dbReference type="PROSITE" id="PS50109">
    <property type="entry name" value="HIS_KIN"/>
    <property type="match status" value="1"/>
</dbReference>
<dbReference type="Proteomes" id="UP000094526">
    <property type="component" value="Unassembled WGS sequence"/>
</dbReference>
<evidence type="ECO:0000256" key="9">
    <source>
        <dbReference type="ARBA" id="ARBA00022777"/>
    </source>
</evidence>
<keyword evidence="9 18" id="KW-0418">Kinase</keyword>
<dbReference type="GO" id="GO:0000155">
    <property type="term" value="F:phosphorelay sensor kinase activity"/>
    <property type="evidence" value="ECO:0007669"/>
    <property type="project" value="InterPro"/>
</dbReference>
<evidence type="ECO:0000313" key="18">
    <source>
        <dbReference type="EMBL" id="OCT49070.1"/>
    </source>
</evidence>
<feature type="region of interest" description="Disordered" evidence="14">
    <location>
        <begin position="544"/>
        <end position="574"/>
    </location>
</feature>
<dbReference type="InterPro" id="IPR001789">
    <property type="entry name" value="Sig_transdc_resp-reg_receiver"/>
</dbReference>
<dbReference type="SMART" id="SM00387">
    <property type="entry name" value="HATPase_c"/>
    <property type="match status" value="1"/>
</dbReference>
<dbReference type="Pfam" id="PF00072">
    <property type="entry name" value="Response_reg"/>
    <property type="match status" value="1"/>
</dbReference>
<dbReference type="SUPFAM" id="SSF52172">
    <property type="entry name" value="CheY-like"/>
    <property type="match status" value="1"/>
</dbReference>
<dbReference type="EMBL" id="LGRB01000011">
    <property type="protein sequence ID" value="OCT49070.1"/>
    <property type="molecule type" value="Genomic_DNA"/>
</dbReference>
<evidence type="ECO:0000256" key="4">
    <source>
        <dbReference type="ARBA" id="ARBA00022475"/>
    </source>
</evidence>
<gene>
    <name evidence="18" type="ORF">CLCR_04491</name>
</gene>
<keyword evidence="11" id="KW-1133">Transmembrane helix</keyword>
<dbReference type="InterPro" id="IPR041664">
    <property type="entry name" value="AAA_16"/>
</dbReference>
<dbReference type="AlphaFoldDB" id="A0A1C1CKN1"/>
<dbReference type="Pfam" id="PF13185">
    <property type="entry name" value="GAF_2"/>
    <property type="match status" value="1"/>
</dbReference>
<evidence type="ECO:0000313" key="19">
    <source>
        <dbReference type="Proteomes" id="UP000094526"/>
    </source>
</evidence>